<dbReference type="PANTHER" id="PTHR34023">
    <property type="entry name" value="RNASE H DOMAIN-CONTAINING PROTEIN"/>
    <property type="match status" value="1"/>
</dbReference>
<name>A0ABQ9K715_HEVBR</name>
<evidence type="ECO:0000313" key="1">
    <source>
        <dbReference type="EMBL" id="KAJ9128475.1"/>
    </source>
</evidence>
<organism evidence="1 2">
    <name type="scientific">Hevea brasiliensis</name>
    <name type="common">Para rubber tree</name>
    <name type="synonym">Siphonia brasiliensis</name>
    <dbReference type="NCBI Taxonomy" id="3981"/>
    <lineage>
        <taxon>Eukaryota</taxon>
        <taxon>Viridiplantae</taxon>
        <taxon>Streptophyta</taxon>
        <taxon>Embryophyta</taxon>
        <taxon>Tracheophyta</taxon>
        <taxon>Spermatophyta</taxon>
        <taxon>Magnoliopsida</taxon>
        <taxon>eudicotyledons</taxon>
        <taxon>Gunneridae</taxon>
        <taxon>Pentapetalae</taxon>
        <taxon>rosids</taxon>
        <taxon>fabids</taxon>
        <taxon>Malpighiales</taxon>
        <taxon>Euphorbiaceae</taxon>
        <taxon>Crotonoideae</taxon>
        <taxon>Micrandreae</taxon>
        <taxon>Hevea</taxon>
    </lineage>
</organism>
<dbReference type="Proteomes" id="UP001174677">
    <property type="component" value="Unassembled WGS sequence"/>
</dbReference>
<dbReference type="PANTHER" id="PTHR34023:SF4">
    <property type="entry name" value="RNASE H TYPE-1 DOMAIN-CONTAINING PROTEIN"/>
    <property type="match status" value="1"/>
</dbReference>
<reference evidence="1 2" key="1">
    <citation type="journal article" date="2023" name="Plant Biotechnol. J.">
        <title>Chromosome-level wild Hevea brasiliensis genome provides new tools for genomic-assisted breeding and valuable loci to elevate rubber yield.</title>
        <authorList>
            <person name="Cheng H."/>
            <person name="Song X."/>
            <person name="Hu Y."/>
            <person name="Wu T."/>
            <person name="Yang Q."/>
            <person name="An Z."/>
            <person name="Feng S."/>
            <person name="Deng Z."/>
            <person name="Wu W."/>
            <person name="Zeng X."/>
            <person name="Tu M."/>
            <person name="Wang X."/>
            <person name="Huang H."/>
        </authorList>
    </citation>
    <scope>NUCLEOTIDE SEQUENCE [LARGE SCALE GENOMIC DNA]</scope>
    <source>
        <strain evidence="1">MT/VB/25A 57/8</strain>
    </source>
</reference>
<accession>A0ABQ9K715</accession>
<comment type="caution">
    <text evidence="1">The sequence shown here is derived from an EMBL/GenBank/DDBJ whole genome shotgun (WGS) entry which is preliminary data.</text>
</comment>
<gene>
    <name evidence="1" type="ORF">P3X46_034971</name>
</gene>
<keyword evidence="2" id="KW-1185">Reference proteome</keyword>
<evidence type="ECO:0008006" key="3">
    <source>
        <dbReference type="Google" id="ProtNLM"/>
    </source>
</evidence>
<dbReference type="EMBL" id="JARPOI010000606">
    <property type="protein sequence ID" value="KAJ9128475.1"/>
    <property type="molecule type" value="Genomic_DNA"/>
</dbReference>
<evidence type="ECO:0000313" key="2">
    <source>
        <dbReference type="Proteomes" id="UP001174677"/>
    </source>
</evidence>
<sequence length="75" mass="8857">MRYFYIISIRDLLSQKWDIRLRHIFRENNMCADWMAHFGGSIPIGLQLFDDPPLGILSLLFLHICGISYPRLCLM</sequence>
<proteinExistence type="predicted"/>
<protein>
    <recommendedName>
        <fullName evidence="3">RNase H type-1 domain-containing protein</fullName>
    </recommendedName>
</protein>